<evidence type="ECO:0000313" key="18">
    <source>
        <dbReference type="Proteomes" id="UP000596902"/>
    </source>
</evidence>
<dbReference type="InterPro" id="IPR014844">
    <property type="entry name" value="PalH"/>
</dbReference>
<feature type="compositionally biased region" description="Basic and acidic residues" evidence="14">
    <location>
        <begin position="397"/>
        <end position="406"/>
    </location>
</feature>
<dbReference type="InterPro" id="IPR035704">
    <property type="entry name" value="SNX8/Mvp1_PX"/>
</dbReference>
<feature type="transmembrane region" description="Helical" evidence="15">
    <location>
        <begin position="228"/>
        <end position="250"/>
    </location>
</feature>
<dbReference type="FunFam" id="3.30.1520.10:FF:000037">
    <property type="entry name" value="Sorting nexin mvp-1"/>
    <property type="match status" value="1"/>
</dbReference>
<dbReference type="InterPro" id="IPR045734">
    <property type="entry name" value="Snx8_BAR_dom"/>
</dbReference>
<dbReference type="Pfam" id="PF00787">
    <property type="entry name" value="PX"/>
    <property type="match status" value="1"/>
</dbReference>
<dbReference type="Pfam" id="PF19566">
    <property type="entry name" value="Snx8_BAR_dom"/>
    <property type="match status" value="1"/>
</dbReference>
<reference evidence="17" key="1">
    <citation type="submission" date="2020-01" db="EMBL/GenBank/DDBJ databases">
        <authorList>
            <person name="Feng Z.H.Z."/>
        </authorList>
    </citation>
    <scope>NUCLEOTIDE SEQUENCE</scope>
    <source>
        <strain evidence="17">CBS107.38</strain>
    </source>
</reference>
<dbReference type="FunFam" id="1.20.1270.60:FF:000072">
    <property type="entry name" value="Sorting nexin MVP1"/>
    <property type="match status" value="1"/>
</dbReference>
<feature type="transmembrane region" description="Helical" evidence="15">
    <location>
        <begin position="301"/>
        <end position="323"/>
    </location>
</feature>
<comment type="similarity">
    <text evidence="5">Belongs to the sorting nexin family.</text>
</comment>
<feature type="compositionally biased region" description="Polar residues" evidence="14">
    <location>
        <begin position="1031"/>
        <end position="1046"/>
    </location>
</feature>
<proteinExistence type="inferred from homology"/>
<dbReference type="Proteomes" id="UP000596902">
    <property type="component" value="Unassembled WGS sequence"/>
</dbReference>
<feature type="compositionally biased region" description="Low complexity" evidence="14">
    <location>
        <begin position="986"/>
        <end position="1005"/>
    </location>
</feature>
<feature type="compositionally biased region" description="Polar residues" evidence="14">
    <location>
        <begin position="492"/>
        <end position="503"/>
    </location>
</feature>
<sequence>MWEADSSWYGAPLLDRRAPDATQPYHCPSYKLPKFGTIEISPGNTITLDENAVFRPLCTNAATSQDDGTGGITSVADMRDPFHASITPQAYATGAATVIAWMLVIMLIITPRTFFVGNASGRSGLMGRRGMISGATGGGSIIGVGSRPWLQKAAALTVAISLTLATADTFKIAERQYEEGFIDAMELRDQVVAGMEIKVSRVVSDIFLWLAQVQTLIRLFPRHKEKVIIKWVGFALILLDIAFSCLNSFGPYENQRRPAHFDTAIPALSYLFQLSLSMLYAAWVMYYAITKRRYAFYHSMMWNMSVISLLSIIAILTPVVFFITDIANYTIAGWGDYFRWVGAAAASVIVWEWVERIEALEREERKDGILGREIYDGDDMLDNSPSDSKWPSKRKGQPSEKDEKKSGGGQSGFSVFASAHAGRFNEFAQRLGRNMTQTPRTEARKKRTIHIPAPPPVMRRSPSTTRGDRNSRAYVRVQTPPPVPVIASPVSRTDTTSADSTVYTVRYHPISDTPVNPRPAPADSRPGNHEAQPQAQASQEPQAADPEDPEKGGELEPVTSRSKFQWQALGNPFRRKGRTPPKELQRGQVIEPLAVDDVAANIPPRNYNGLALADRLGTFAAQQGEKLRSKKKSGSQNETVLPVTIIPAQPRGQTWSPDIIRQQQEEAQQEEATQATGVPAASEQDRVNSPTTSHGVTDSSEVVNLSATPNSTRTPRIRFSPAAPLGGSVLGGETVRPSASSTPLPQDESTSTIDFSRPGQHNRTDHDSIGMGWRNWKFKNLWCFYEDWIPADYKATMSLFGDDDDAPQRAKQSSSLFDDDPKPAGKTGNSLFADDLDANDSPWGFPTPKKAPREALVKSLLPASDVPDSYIDAFDALLDAGNGEGNGISVEGIKKLLADSDIPGHAQSKILEIVLPSGGSSQLGRNEFNVVFALIGLAQEHEDITLDSVDERKRNLPVPTVTLPQSTKAREPSPPPQQVQPPTPPALQRQPSAQQPSPANRSSAPMRKQSFGDPEADPWGSPDLHRGHSHASYTSSQPHINGSSVPTTARTTSQFTTQSTAASSNIPQPVQPSSLSSEGGWGGYNGGANQPFSAPSLEQGGFGAPTAGEAGSNATPELGRSIGRLNPGGSGNEEVITITALSEKEGMFMFQHRNYEVASSKRTTKVVRRYSDFVWLLDCLHKRYPFRQLPLLPPKRVGINGNPIAADATFLEKRRKGLARFTNALVRHPVLNQEQLVVMFLTVPTELAVWRKQANLSIQEEFTGKPLPPDLEDSLPKTLPELFDTVRSGVRRSAETYITLCSMMERLSRRNEGMAAEYARFSSALSGLTESSQETYAVDTNDVPLLNEGMNATARHLDSSRQLLEDEARGWEEGVLEDLKRQRDTLVSVRDMFDRRDKYARDNIPQLEKRIANNETKLQNIRQKTAEQIKPGEAEKVEDAIFKDKESIVQQHARGVFITECIRDELAFFQKSQYHVSRLHQEWAQERVKYAELQADNWRALSEEVESMPVAE</sequence>
<feature type="compositionally biased region" description="Polar residues" evidence="14">
    <location>
        <begin position="687"/>
        <end position="714"/>
    </location>
</feature>
<feature type="compositionally biased region" description="Polar residues" evidence="14">
    <location>
        <begin position="1065"/>
        <end position="1077"/>
    </location>
</feature>
<evidence type="ECO:0000256" key="15">
    <source>
        <dbReference type="SAM" id="Phobius"/>
    </source>
</evidence>
<dbReference type="Gene3D" id="3.30.1520.10">
    <property type="entry name" value="Phox-like domain"/>
    <property type="match status" value="1"/>
</dbReference>
<evidence type="ECO:0000256" key="11">
    <source>
        <dbReference type="ARBA" id="ARBA00022989"/>
    </source>
</evidence>
<dbReference type="SUPFAM" id="SSF64268">
    <property type="entry name" value="PX domain"/>
    <property type="match status" value="1"/>
</dbReference>
<feature type="compositionally biased region" description="Low complexity" evidence="14">
    <location>
        <begin position="530"/>
        <end position="544"/>
    </location>
</feature>
<dbReference type="RefSeq" id="XP_038788836.1">
    <property type="nucleotide sequence ID" value="XM_038929129.1"/>
</dbReference>
<evidence type="ECO:0000256" key="4">
    <source>
        <dbReference type="ARBA" id="ARBA00004496"/>
    </source>
</evidence>
<dbReference type="InterPro" id="IPR027267">
    <property type="entry name" value="AH/BAR_dom_sf"/>
</dbReference>
<evidence type="ECO:0000256" key="6">
    <source>
        <dbReference type="ARBA" id="ARBA00014268"/>
    </source>
</evidence>
<gene>
    <name evidence="17" type="ORF">GT037_004082</name>
</gene>
<dbReference type="GeneID" id="62202307"/>
<dbReference type="PANTHER" id="PTHR47554:SF1">
    <property type="entry name" value="SORTING NEXIN MVP1"/>
    <property type="match status" value="1"/>
</dbReference>
<feature type="region of interest" description="Disordered" evidence="14">
    <location>
        <begin position="376"/>
        <end position="412"/>
    </location>
</feature>
<accession>A0A8H7B6W9</accession>
<dbReference type="InterPro" id="IPR036871">
    <property type="entry name" value="PX_dom_sf"/>
</dbReference>
<keyword evidence="8" id="KW-0963">Cytoplasm</keyword>
<name>A0A8H7B6W9_9PLEO</name>
<feature type="compositionally biased region" description="Pro residues" evidence="14">
    <location>
        <begin position="972"/>
        <end position="985"/>
    </location>
</feature>
<evidence type="ECO:0000256" key="3">
    <source>
        <dbReference type="ARBA" id="ARBA00004287"/>
    </source>
</evidence>
<evidence type="ECO:0000256" key="14">
    <source>
        <dbReference type="SAM" id="MobiDB-lite"/>
    </source>
</evidence>
<feature type="region of interest" description="Disordered" evidence="14">
    <location>
        <begin position="804"/>
        <end position="850"/>
    </location>
</feature>
<dbReference type="SMART" id="SM00312">
    <property type="entry name" value="PX"/>
    <property type="match status" value="1"/>
</dbReference>
<keyword evidence="7" id="KW-0813">Transport</keyword>
<keyword evidence="18" id="KW-1185">Reference proteome</keyword>
<dbReference type="GO" id="GO:0005829">
    <property type="term" value="C:cytosol"/>
    <property type="evidence" value="ECO:0007669"/>
    <property type="project" value="GOC"/>
</dbReference>
<evidence type="ECO:0000256" key="9">
    <source>
        <dbReference type="ARBA" id="ARBA00022692"/>
    </source>
</evidence>
<dbReference type="PROSITE" id="PS50195">
    <property type="entry name" value="PX"/>
    <property type="match status" value="1"/>
</dbReference>
<feature type="transmembrane region" description="Helical" evidence="15">
    <location>
        <begin position="90"/>
        <end position="109"/>
    </location>
</feature>
<dbReference type="CDD" id="cd06866">
    <property type="entry name" value="PX_SNX8_Mvp1p_like"/>
    <property type="match status" value="1"/>
</dbReference>
<dbReference type="Pfam" id="PF08733">
    <property type="entry name" value="PalH"/>
    <property type="match status" value="1"/>
</dbReference>
<evidence type="ECO:0000256" key="13">
    <source>
        <dbReference type="ARBA" id="ARBA00072009"/>
    </source>
</evidence>
<evidence type="ECO:0000313" key="17">
    <source>
        <dbReference type="EMBL" id="KAF7678701.1"/>
    </source>
</evidence>
<dbReference type="GO" id="GO:0032266">
    <property type="term" value="F:phosphatidylinositol-3-phosphate binding"/>
    <property type="evidence" value="ECO:0007669"/>
    <property type="project" value="TreeGrafter"/>
</dbReference>
<reference evidence="17" key="2">
    <citation type="submission" date="2020-08" db="EMBL/GenBank/DDBJ databases">
        <title>Draft Genome Sequence of Cumin Blight Pathogen Alternaria burnsii.</title>
        <authorList>
            <person name="Feng Z."/>
        </authorList>
    </citation>
    <scope>NUCLEOTIDE SEQUENCE</scope>
    <source>
        <strain evidence="17">CBS107.38</strain>
    </source>
</reference>
<dbReference type="Gene3D" id="1.20.1270.60">
    <property type="entry name" value="Arfaptin homology (AH) domain/BAR domain"/>
    <property type="match status" value="1"/>
</dbReference>
<keyword evidence="9 15" id="KW-0812">Transmembrane</keyword>
<evidence type="ECO:0000256" key="10">
    <source>
        <dbReference type="ARBA" id="ARBA00022927"/>
    </source>
</evidence>
<protein>
    <recommendedName>
        <fullName evidence="6">Sorting nexin MVP1</fullName>
    </recommendedName>
    <alternativeName>
        <fullName evidence="13">Sorting nexin mvp1</fullName>
    </alternativeName>
</protein>
<evidence type="ECO:0000259" key="16">
    <source>
        <dbReference type="PROSITE" id="PS50195"/>
    </source>
</evidence>
<feature type="region of interest" description="Disordered" evidence="14">
    <location>
        <begin position="663"/>
        <end position="768"/>
    </location>
</feature>
<feature type="domain" description="PX" evidence="16">
    <location>
        <begin position="1133"/>
        <end position="1247"/>
    </location>
</feature>
<dbReference type="EMBL" id="JAAABM010000004">
    <property type="protein sequence ID" value="KAF7678701.1"/>
    <property type="molecule type" value="Genomic_DNA"/>
</dbReference>
<evidence type="ECO:0000256" key="2">
    <source>
        <dbReference type="ARBA" id="ARBA00004141"/>
    </source>
</evidence>
<comment type="caution">
    <text evidence="17">The sequence shown here is derived from an EMBL/GenBank/DDBJ whole genome shotgun (WGS) entry which is preliminary data.</text>
</comment>
<organism evidence="17 18">
    <name type="scientific">Alternaria burnsii</name>
    <dbReference type="NCBI Taxonomy" id="1187904"/>
    <lineage>
        <taxon>Eukaryota</taxon>
        <taxon>Fungi</taxon>
        <taxon>Dikarya</taxon>
        <taxon>Ascomycota</taxon>
        <taxon>Pezizomycotina</taxon>
        <taxon>Dothideomycetes</taxon>
        <taxon>Pleosporomycetidae</taxon>
        <taxon>Pleosporales</taxon>
        <taxon>Pleosporineae</taxon>
        <taxon>Pleosporaceae</taxon>
        <taxon>Alternaria</taxon>
        <taxon>Alternaria sect. Alternaria</taxon>
    </lineage>
</organism>
<comment type="subcellular location">
    <subcellularLocation>
        <location evidence="4">Cytoplasm</location>
    </subcellularLocation>
    <subcellularLocation>
        <location evidence="2">Membrane</location>
        <topology evidence="2">Multi-pass membrane protein</topology>
    </subcellularLocation>
    <subcellularLocation>
        <location evidence="3">Membrane</location>
        <topology evidence="3">Peripheral membrane protein</topology>
        <orientation evidence="3">Cytoplasmic side</orientation>
    </subcellularLocation>
</comment>
<feature type="compositionally biased region" description="Low complexity" evidence="14">
    <location>
        <begin position="1047"/>
        <end position="1064"/>
    </location>
</feature>
<evidence type="ECO:0000256" key="7">
    <source>
        <dbReference type="ARBA" id="ARBA00022448"/>
    </source>
</evidence>
<dbReference type="GO" id="GO:0016020">
    <property type="term" value="C:membrane"/>
    <property type="evidence" value="ECO:0007669"/>
    <property type="project" value="UniProtKB-SubCell"/>
</dbReference>
<feature type="transmembrane region" description="Helical" evidence="15">
    <location>
        <begin position="270"/>
        <end position="289"/>
    </location>
</feature>
<feature type="region of interest" description="Disordered" evidence="14">
    <location>
        <begin position="948"/>
        <end position="1132"/>
    </location>
</feature>
<dbReference type="PANTHER" id="PTHR47554">
    <property type="entry name" value="SORTING NEXIN MVP1"/>
    <property type="match status" value="1"/>
</dbReference>
<evidence type="ECO:0000256" key="5">
    <source>
        <dbReference type="ARBA" id="ARBA00010883"/>
    </source>
</evidence>
<feature type="region of interest" description="Disordered" evidence="14">
    <location>
        <begin position="428"/>
        <end position="584"/>
    </location>
</feature>
<dbReference type="CDD" id="cd07597">
    <property type="entry name" value="BAR_SNX8"/>
    <property type="match status" value="1"/>
</dbReference>
<dbReference type="GO" id="GO:0005768">
    <property type="term" value="C:endosome"/>
    <property type="evidence" value="ECO:0007669"/>
    <property type="project" value="TreeGrafter"/>
</dbReference>
<evidence type="ECO:0000256" key="8">
    <source>
        <dbReference type="ARBA" id="ARBA00022490"/>
    </source>
</evidence>
<dbReference type="InterPro" id="IPR001683">
    <property type="entry name" value="PX_dom"/>
</dbReference>
<keyword evidence="10" id="KW-0653">Protein transport</keyword>
<comment type="function">
    <text evidence="1">Required for vacuolar protein sorting.</text>
</comment>
<dbReference type="GO" id="GO:0006623">
    <property type="term" value="P:protein targeting to vacuole"/>
    <property type="evidence" value="ECO:0007669"/>
    <property type="project" value="TreeGrafter"/>
</dbReference>
<dbReference type="InterPro" id="IPR028662">
    <property type="entry name" value="SNX8/Mvp1"/>
</dbReference>
<feature type="compositionally biased region" description="Polar residues" evidence="14">
    <location>
        <begin position="737"/>
        <end position="754"/>
    </location>
</feature>
<evidence type="ECO:0000256" key="12">
    <source>
        <dbReference type="ARBA" id="ARBA00023136"/>
    </source>
</evidence>
<dbReference type="GO" id="GO:0042147">
    <property type="term" value="P:retrograde transport, endosome to Golgi"/>
    <property type="evidence" value="ECO:0007669"/>
    <property type="project" value="InterPro"/>
</dbReference>
<keyword evidence="12 15" id="KW-0472">Membrane</keyword>
<keyword evidence="11 15" id="KW-1133">Transmembrane helix</keyword>
<evidence type="ECO:0000256" key="1">
    <source>
        <dbReference type="ARBA" id="ARBA00002474"/>
    </source>
</evidence>